<evidence type="ECO:0000313" key="2">
    <source>
        <dbReference type="EMBL" id="KAI5340664.1"/>
    </source>
</evidence>
<keyword evidence="1" id="KW-0472">Membrane</keyword>
<name>A0AAD4WC39_PRUDU</name>
<dbReference type="EMBL" id="JAJFAZ020000003">
    <property type="protein sequence ID" value="KAI5340664.1"/>
    <property type="molecule type" value="Genomic_DNA"/>
</dbReference>
<evidence type="ECO:0000256" key="1">
    <source>
        <dbReference type="SAM" id="Phobius"/>
    </source>
</evidence>
<dbReference type="Proteomes" id="UP001054821">
    <property type="component" value="Chromosome 3"/>
</dbReference>
<protein>
    <submittedName>
        <fullName evidence="2">Uncharacterized protein</fullName>
    </submittedName>
</protein>
<reference evidence="2 3" key="1">
    <citation type="journal article" date="2022" name="G3 (Bethesda)">
        <title>Whole-genome sequence and methylome profiling of the almond [Prunus dulcis (Mill.) D.A. Webb] cultivar 'Nonpareil'.</title>
        <authorList>
            <person name="D'Amico-Willman K.M."/>
            <person name="Ouma W.Z."/>
            <person name="Meulia T."/>
            <person name="Sideli G.M."/>
            <person name="Gradziel T.M."/>
            <person name="Fresnedo-Ramirez J."/>
        </authorList>
    </citation>
    <scope>NUCLEOTIDE SEQUENCE [LARGE SCALE GENOMIC DNA]</scope>
    <source>
        <strain evidence="2">Clone GOH B32 T37-40</strain>
    </source>
</reference>
<keyword evidence="3" id="KW-1185">Reference proteome</keyword>
<dbReference type="CDD" id="cd09272">
    <property type="entry name" value="RNase_HI_RT_Ty1"/>
    <property type="match status" value="1"/>
</dbReference>
<keyword evidence="1" id="KW-1133">Transmembrane helix</keyword>
<comment type="caution">
    <text evidence="2">The sequence shown here is derived from an EMBL/GenBank/DDBJ whole genome shotgun (WGS) entry which is preliminary data.</text>
</comment>
<keyword evidence="1" id="KW-0812">Transmembrane</keyword>
<organism evidence="2 3">
    <name type="scientific">Prunus dulcis</name>
    <name type="common">Almond</name>
    <name type="synonym">Amygdalus dulcis</name>
    <dbReference type="NCBI Taxonomy" id="3755"/>
    <lineage>
        <taxon>Eukaryota</taxon>
        <taxon>Viridiplantae</taxon>
        <taxon>Streptophyta</taxon>
        <taxon>Embryophyta</taxon>
        <taxon>Tracheophyta</taxon>
        <taxon>Spermatophyta</taxon>
        <taxon>Magnoliopsida</taxon>
        <taxon>eudicotyledons</taxon>
        <taxon>Gunneridae</taxon>
        <taxon>Pentapetalae</taxon>
        <taxon>rosids</taxon>
        <taxon>fabids</taxon>
        <taxon>Rosales</taxon>
        <taxon>Rosaceae</taxon>
        <taxon>Amygdaloideae</taxon>
        <taxon>Amygdaleae</taxon>
        <taxon>Prunus</taxon>
    </lineage>
</organism>
<dbReference type="AlphaFoldDB" id="A0AAD4WC39"/>
<proteinExistence type="predicted"/>
<dbReference type="PANTHER" id="PTHR11439:SF467">
    <property type="entry name" value="INTEGRASE CATALYTIC DOMAIN-CONTAINING PROTEIN"/>
    <property type="match status" value="1"/>
</dbReference>
<evidence type="ECO:0000313" key="3">
    <source>
        <dbReference type="Proteomes" id="UP001054821"/>
    </source>
</evidence>
<feature type="transmembrane region" description="Helical" evidence="1">
    <location>
        <begin position="20"/>
        <end position="42"/>
    </location>
</feature>
<dbReference type="PANTHER" id="PTHR11439">
    <property type="entry name" value="GAG-POL-RELATED RETROTRANSPOSON"/>
    <property type="match status" value="1"/>
</dbReference>
<accession>A0AAD4WC39</accession>
<sequence>MKDLRPLKYLQNHHLTIYSLLLVFVYLKRSYFTFIGGILVTWRSKKQNVVARSLAEAEYRGIAQGVCELLWLRISLSEIDFPPKKVMELYCDNQSVREIANNLVRRNAEVNRHYIKERLVFHDSLDKLGI</sequence>
<gene>
    <name evidence="2" type="ORF">L3X38_019938</name>
</gene>